<comment type="caution">
    <text evidence="2">The sequence shown here is derived from an EMBL/GenBank/DDBJ whole genome shotgun (WGS) entry which is preliminary data.</text>
</comment>
<dbReference type="Proteomes" id="UP000288859">
    <property type="component" value="Unassembled WGS sequence"/>
</dbReference>
<reference evidence="2 3" key="1">
    <citation type="submission" date="2017-03" db="EMBL/GenBank/DDBJ databases">
        <title>Genomes of endolithic fungi from Antarctica.</title>
        <authorList>
            <person name="Coleine C."/>
            <person name="Masonjones S."/>
            <person name="Stajich J.E."/>
        </authorList>
    </citation>
    <scope>NUCLEOTIDE SEQUENCE [LARGE SCALE GENOMIC DNA]</scope>
    <source>
        <strain evidence="2 3">CCFEE 6314</strain>
    </source>
</reference>
<evidence type="ECO:0000256" key="1">
    <source>
        <dbReference type="SAM" id="MobiDB-lite"/>
    </source>
</evidence>
<proteinExistence type="predicted"/>
<evidence type="ECO:0000313" key="3">
    <source>
        <dbReference type="Proteomes" id="UP000288859"/>
    </source>
</evidence>
<feature type="region of interest" description="Disordered" evidence="1">
    <location>
        <begin position="144"/>
        <end position="167"/>
    </location>
</feature>
<evidence type="ECO:0000313" key="2">
    <source>
        <dbReference type="EMBL" id="RVX72997.1"/>
    </source>
</evidence>
<dbReference type="VEuPathDB" id="FungiDB:PV10_03947"/>
<protein>
    <submittedName>
        <fullName evidence="2">Uncharacterized protein</fullName>
    </submittedName>
</protein>
<gene>
    <name evidence="2" type="ORF">B0A52_03350</name>
</gene>
<sequence>MDHDSLRQLHNDHHLASQSTVQINLSYQSQHREEEDDMPTSILEWSEDPNHVPLWLLPGPWLQHNDIVTPSIIPGTDELSEELERLFHHHQRNVIYAGVETEEPLDDPLVHLPTFSFEQPPELDQSSQPSRTCSMMTQVPQREAETEDLLPSQGSCAIPHRPRKRSEYDKPTMRDFRRHCGVIDFGQHVRTSAMLDHSRNQSAVSVPWTSSYDYHRQLESLKHQNNGRQRLGG</sequence>
<organism evidence="2 3">
    <name type="scientific">Exophiala mesophila</name>
    <name type="common">Black yeast-like fungus</name>
    <dbReference type="NCBI Taxonomy" id="212818"/>
    <lineage>
        <taxon>Eukaryota</taxon>
        <taxon>Fungi</taxon>
        <taxon>Dikarya</taxon>
        <taxon>Ascomycota</taxon>
        <taxon>Pezizomycotina</taxon>
        <taxon>Eurotiomycetes</taxon>
        <taxon>Chaetothyriomycetidae</taxon>
        <taxon>Chaetothyriales</taxon>
        <taxon>Herpotrichiellaceae</taxon>
        <taxon>Exophiala</taxon>
    </lineage>
</organism>
<name>A0A438NBI5_EXOME</name>
<dbReference type="AlphaFoldDB" id="A0A438NBI5"/>
<accession>A0A438NBI5</accession>
<dbReference type="EMBL" id="NAJM01000010">
    <property type="protein sequence ID" value="RVX72997.1"/>
    <property type="molecule type" value="Genomic_DNA"/>
</dbReference>
<dbReference type="OrthoDB" id="10275885at2759"/>